<keyword evidence="2" id="KW-1185">Reference proteome</keyword>
<name>A0AAE1E1D0_9GAST</name>
<gene>
    <name evidence="1" type="ORF">RRG08_038433</name>
</gene>
<sequence>MVWVDQLGFGSTLTFKKSGYKEYQTIEAGSRWRERVDYCVWVFDWRSMKVPCRVISPIKGGSQSALLRGNRNEASSLVSTVLTADSFIKFTDGETVLNQKVDLRWGE</sequence>
<accession>A0AAE1E1D0</accession>
<reference evidence="1" key="1">
    <citation type="journal article" date="2023" name="G3 (Bethesda)">
        <title>A reference genome for the long-term kleptoplast-retaining sea slug Elysia crispata morphotype clarki.</title>
        <authorList>
            <person name="Eastman K.E."/>
            <person name="Pendleton A.L."/>
            <person name="Shaikh M.A."/>
            <person name="Suttiyut T."/>
            <person name="Ogas R."/>
            <person name="Tomko P."/>
            <person name="Gavelis G."/>
            <person name="Widhalm J.R."/>
            <person name="Wisecaver J.H."/>
        </authorList>
    </citation>
    <scope>NUCLEOTIDE SEQUENCE</scope>
    <source>
        <strain evidence="1">ECLA1</strain>
    </source>
</reference>
<protein>
    <submittedName>
        <fullName evidence="1">Uncharacterized protein</fullName>
    </submittedName>
</protein>
<organism evidence="1 2">
    <name type="scientific">Elysia crispata</name>
    <name type="common">lettuce slug</name>
    <dbReference type="NCBI Taxonomy" id="231223"/>
    <lineage>
        <taxon>Eukaryota</taxon>
        <taxon>Metazoa</taxon>
        <taxon>Spiralia</taxon>
        <taxon>Lophotrochozoa</taxon>
        <taxon>Mollusca</taxon>
        <taxon>Gastropoda</taxon>
        <taxon>Heterobranchia</taxon>
        <taxon>Euthyneura</taxon>
        <taxon>Panpulmonata</taxon>
        <taxon>Sacoglossa</taxon>
        <taxon>Placobranchoidea</taxon>
        <taxon>Plakobranchidae</taxon>
        <taxon>Elysia</taxon>
    </lineage>
</organism>
<dbReference type="Proteomes" id="UP001283361">
    <property type="component" value="Unassembled WGS sequence"/>
</dbReference>
<evidence type="ECO:0000313" key="1">
    <source>
        <dbReference type="EMBL" id="KAK3790367.1"/>
    </source>
</evidence>
<proteinExistence type="predicted"/>
<dbReference type="EMBL" id="JAWDGP010001543">
    <property type="protein sequence ID" value="KAK3790367.1"/>
    <property type="molecule type" value="Genomic_DNA"/>
</dbReference>
<comment type="caution">
    <text evidence="1">The sequence shown here is derived from an EMBL/GenBank/DDBJ whole genome shotgun (WGS) entry which is preliminary data.</text>
</comment>
<evidence type="ECO:0000313" key="2">
    <source>
        <dbReference type="Proteomes" id="UP001283361"/>
    </source>
</evidence>
<dbReference type="AlphaFoldDB" id="A0AAE1E1D0"/>